<comment type="caution">
    <text evidence="2">The sequence shown here is derived from an EMBL/GenBank/DDBJ whole genome shotgun (WGS) entry which is preliminary data.</text>
</comment>
<evidence type="ECO:0000313" key="2">
    <source>
        <dbReference type="EMBL" id="RML16646.1"/>
    </source>
</evidence>
<dbReference type="Gene3D" id="3.30.450.40">
    <property type="match status" value="1"/>
</dbReference>
<proteinExistence type="predicted"/>
<feature type="non-terminal residue" evidence="2">
    <location>
        <position position="43"/>
    </location>
</feature>
<dbReference type="Pfam" id="PF01590">
    <property type="entry name" value="GAF"/>
    <property type="match status" value="1"/>
</dbReference>
<accession>A0A3M2TPN2</accession>
<dbReference type="EMBL" id="RBNL01005086">
    <property type="protein sequence ID" value="RML16646.1"/>
    <property type="molecule type" value="Genomic_DNA"/>
</dbReference>
<dbReference type="InterPro" id="IPR003018">
    <property type="entry name" value="GAF"/>
</dbReference>
<dbReference type="InterPro" id="IPR029016">
    <property type="entry name" value="GAF-like_dom_sf"/>
</dbReference>
<evidence type="ECO:0000313" key="3">
    <source>
        <dbReference type="Proteomes" id="UP000282378"/>
    </source>
</evidence>
<gene>
    <name evidence="2" type="ORF">APX70_07882</name>
</gene>
<feature type="non-terminal residue" evidence="2">
    <location>
        <position position="1"/>
    </location>
</feature>
<dbReference type="AlphaFoldDB" id="A0A3M2TPN2"/>
<dbReference type="Proteomes" id="UP000282378">
    <property type="component" value="Unassembled WGS sequence"/>
</dbReference>
<organism evidence="2 3">
    <name type="scientific">Pseudomonas syringae pv. maculicola</name>
    <dbReference type="NCBI Taxonomy" id="59511"/>
    <lineage>
        <taxon>Bacteria</taxon>
        <taxon>Pseudomonadati</taxon>
        <taxon>Pseudomonadota</taxon>
        <taxon>Gammaproteobacteria</taxon>
        <taxon>Pseudomonadales</taxon>
        <taxon>Pseudomonadaceae</taxon>
        <taxon>Pseudomonas</taxon>
    </lineage>
</organism>
<dbReference type="SUPFAM" id="SSF55781">
    <property type="entry name" value="GAF domain-like"/>
    <property type="match status" value="1"/>
</dbReference>
<dbReference type="PROSITE" id="PS50046">
    <property type="entry name" value="PHYTOCHROME_2"/>
    <property type="match status" value="1"/>
</dbReference>
<dbReference type="InterPro" id="IPR016132">
    <property type="entry name" value="Phyto_chromo_attachment"/>
</dbReference>
<protein>
    <submittedName>
        <fullName evidence="2">Bacteriophytochrome</fullName>
    </submittedName>
</protein>
<feature type="domain" description="Phytochrome chromophore attachment site" evidence="1">
    <location>
        <begin position="1"/>
        <end position="43"/>
    </location>
</feature>
<sequence length="43" mass="4691">STLRSVSPVHCEYLKNMGVRSSMSISLLDGGELWGLITCSHPE</sequence>
<name>A0A3M2TPN2_PSEYM</name>
<evidence type="ECO:0000259" key="1">
    <source>
        <dbReference type="PROSITE" id="PS50046"/>
    </source>
</evidence>
<reference evidence="2 3" key="1">
    <citation type="submission" date="2018-08" db="EMBL/GenBank/DDBJ databases">
        <title>Recombination of ecologically and evolutionarily significant loci maintains genetic cohesion in the Pseudomonas syringae species complex.</title>
        <authorList>
            <person name="Dillon M."/>
            <person name="Thakur S."/>
            <person name="Almeida R.N.D."/>
            <person name="Weir B.S."/>
            <person name="Guttman D.S."/>
        </authorList>
    </citation>
    <scope>NUCLEOTIDE SEQUENCE [LARGE SCALE GENOMIC DNA]</scope>
    <source>
        <strain evidence="2 3">88_10</strain>
    </source>
</reference>